<dbReference type="Pfam" id="PF23961">
    <property type="entry name" value="Phage_tail_terminator_9"/>
    <property type="match status" value="1"/>
</dbReference>
<dbReference type="EMBL" id="CABPSD010000016">
    <property type="protein sequence ID" value="VVE41354.1"/>
    <property type="molecule type" value="Genomic_DNA"/>
</dbReference>
<evidence type="ECO:0000259" key="1">
    <source>
        <dbReference type="Pfam" id="PF23961"/>
    </source>
</evidence>
<organism evidence="2 3">
    <name type="scientific">Pandoraea morbifera</name>
    <dbReference type="NCBI Taxonomy" id="2508300"/>
    <lineage>
        <taxon>Bacteria</taxon>
        <taxon>Pseudomonadati</taxon>
        <taxon>Pseudomonadota</taxon>
        <taxon>Betaproteobacteria</taxon>
        <taxon>Burkholderiales</taxon>
        <taxon>Burkholderiaceae</taxon>
        <taxon>Pandoraea</taxon>
    </lineage>
</organism>
<protein>
    <recommendedName>
        <fullName evidence="1">Phage neck terminator protein gp12-like domain-containing protein</fullName>
    </recommendedName>
</protein>
<evidence type="ECO:0000313" key="3">
    <source>
        <dbReference type="Proteomes" id="UP000368474"/>
    </source>
</evidence>
<keyword evidence="3" id="KW-1185">Reference proteome</keyword>
<accession>A0A5E4XYA5</accession>
<dbReference type="GeneID" id="57198500"/>
<evidence type="ECO:0000313" key="2">
    <source>
        <dbReference type="EMBL" id="VVE41354.1"/>
    </source>
</evidence>
<dbReference type="AlphaFoldDB" id="A0A5E4XYA5"/>
<feature type="domain" description="Phage neck terminator protein gp12-like" evidence="1">
    <location>
        <begin position="23"/>
        <end position="179"/>
    </location>
</feature>
<gene>
    <name evidence="2" type="ORF">PMO31116_04136</name>
</gene>
<dbReference type="InterPro" id="IPR057087">
    <property type="entry name" value="Gp12-like"/>
</dbReference>
<proteinExistence type="predicted"/>
<dbReference type="RefSeq" id="WP_028730765.1">
    <property type="nucleotide sequence ID" value="NZ_CABPSD010000016.1"/>
</dbReference>
<name>A0A5E4XYA5_9BURK</name>
<dbReference type="Proteomes" id="UP000368474">
    <property type="component" value="Unassembled WGS sequence"/>
</dbReference>
<reference evidence="2 3" key="1">
    <citation type="submission" date="2019-08" db="EMBL/GenBank/DDBJ databases">
        <authorList>
            <person name="Peeters C."/>
        </authorList>
    </citation>
    <scope>NUCLEOTIDE SEQUENCE [LARGE SCALE GENOMIC DNA]</scope>
    <source>
        <strain evidence="2 3">LMG 31116</strain>
    </source>
</reference>
<sequence>MNDSSTGGFLSPVQSTPPIEDSALEDFLQTMIAGVTSLDGAFVRPYPQPVAPKIPEPGTNWCGFTVADFQPDANAGLIHQPADDGSDTYLRHEDIEVKCQFYGPNAGEYARVLRDGLYVPQNREQLQLNDFGLIGTSSIVGAPDVVNRQVRRRYDISVFLRRKITRTYRVLNLESAQTSTTTDQP</sequence>